<dbReference type="PANTHER" id="PTHR43798">
    <property type="entry name" value="MONOACYLGLYCEROL LIPASE"/>
    <property type="match status" value="1"/>
</dbReference>
<reference evidence="3" key="2">
    <citation type="submission" date="2020-09" db="EMBL/GenBank/DDBJ databases">
        <authorList>
            <person name="Sun Q."/>
            <person name="Kim S."/>
        </authorList>
    </citation>
    <scope>NUCLEOTIDE SEQUENCE</scope>
    <source>
        <strain evidence="3">KCTC 22169</strain>
    </source>
</reference>
<dbReference type="GO" id="GO:0016020">
    <property type="term" value="C:membrane"/>
    <property type="evidence" value="ECO:0007669"/>
    <property type="project" value="TreeGrafter"/>
</dbReference>
<dbReference type="InterPro" id="IPR022742">
    <property type="entry name" value="Hydrolase_4"/>
</dbReference>
<reference evidence="3" key="1">
    <citation type="journal article" date="2014" name="Int. J. Syst. Evol. Microbiol.">
        <title>Complete genome sequence of Corynebacterium casei LMG S-19264T (=DSM 44701T), isolated from a smear-ripened cheese.</title>
        <authorList>
            <consortium name="US DOE Joint Genome Institute (JGI-PGF)"/>
            <person name="Walter F."/>
            <person name="Albersmeier A."/>
            <person name="Kalinowski J."/>
            <person name="Ruckert C."/>
        </authorList>
    </citation>
    <scope>NUCLEOTIDE SEQUENCE</scope>
    <source>
        <strain evidence="3">KCTC 22169</strain>
    </source>
</reference>
<dbReference type="SUPFAM" id="SSF53474">
    <property type="entry name" value="alpha/beta-Hydrolases"/>
    <property type="match status" value="1"/>
</dbReference>
<evidence type="ECO:0000256" key="1">
    <source>
        <dbReference type="ARBA" id="ARBA00022801"/>
    </source>
</evidence>
<dbReference type="Pfam" id="PF12146">
    <property type="entry name" value="Hydrolase_4"/>
    <property type="match status" value="1"/>
</dbReference>
<name>A0A918KG23_9GAMM</name>
<dbReference type="Gene3D" id="3.40.50.1820">
    <property type="entry name" value="alpha/beta hydrolase"/>
    <property type="match status" value="1"/>
</dbReference>
<dbReference type="AlphaFoldDB" id="A0A918KG23"/>
<dbReference type="InterPro" id="IPR050266">
    <property type="entry name" value="AB_hydrolase_sf"/>
</dbReference>
<evidence type="ECO:0000313" key="4">
    <source>
        <dbReference type="Proteomes" id="UP000626148"/>
    </source>
</evidence>
<protein>
    <submittedName>
        <fullName evidence="3">Lysophospholipase</fullName>
    </submittedName>
</protein>
<sequence length="337" mass="38100">MLWLVLVVLAAALAIGFGPRPRVVLHWLAEELPTDLERLPDWLSGREAQEENITEGAEKHIEFANPDRPAKTPYAVLYLHGFSATRQEIAPVPERVAKALGANYYGARLTGHGQDGDSLGRSTARQWLRDTAEAWQVACELGEQVIVISCSTGSTLATWLAEQPSTQHRLAALVLFSPNYQPKHWASHLFGWPWSRHWLKYLAGEHYGWEAAGELNKRYWTNHYPTRVLHELQALVIAVRNSPVDKIRAPSLFIYSDDDQVVNARYTDGVYRRWGADVTERIRVNDVDDSNHVITGDIVAPQNTETSVRQILEFLERQGIGQRTRKLTEEARDPATP</sequence>
<evidence type="ECO:0000313" key="3">
    <source>
        <dbReference type="EMBL" id="GGX59495.1"/>
    </source>
</evidence>
<accession>A0A918KG23</accession>
<comment type="caution">
    <text evidence="3">The sequence shown here is derived from an EMBL/GenBank/DDBJ whole genome shotgun (WGS) entry which is preliminary data.</text>
</comment>
<organism evidence="3 4">
    <name type="scientific">Saccharospirillum salsuginis</name>
    <dbReference type="NCBI Taxonomy" id="418750"/>
    <lineage>
        <taxon>Bacteria</taxon>
        <taxon>Pseudomonadati</taxon>
        <taxon>Pseudomonadota</taxon>
        <taxon>Gammaproteobacteria</taxon>
        <taxon>Oceanospirillales</taxon>
        <taxon>Saccharospirillaceae</taxon>
        <taxon>Saccharospirillum</taxon>
    </lineage>
</organism>
<dbReference type="Proteomes" id="UP000626148">
    <property type="component" value="Unassembled WGS sequence"/>
</dbReference>
<proteinExistence type="predicted"/>
<evidence type="ECO:0000259" key="2">
    <source>
        <dbReference type="Pfam" id="PF12146"/>
    </source>
</evidence>
<dbReference type="InterPro" id="IPR029058">
    <property type="entry name" value="AB_hydrolase_fold"/>
</dbReference>
<dbReference type="EMBL" id="BMXR01000007">
    <property type="protein sequence ID" value="GGX59495.1"/>
    <property type="molecule type" value="Genomic_DNA"/>
</dbReference>
<gene>
    <name evidence="3" type="ORF">GCM10007392_29290</name>
</gene>
<feature type="domain" description="Serine aminopeptidase S33" evidence="2">
    <location>
        <begin position="75"/>
        <end position="277"/>
    </location>
</feature>
<keyword evidence="1" id="KW-0378">Hydrolase</keyword>
<dbReference type="GO" id="GO:0016787">
    <property type="term" value="F:hydrolase activity"/>
    <property type="evidence" value="ECO:0007669"/>
    <property type="project" value="UniProtKB-KW"/>
</dbReference>
<dbReference type="PANTHER" id="PTHR43798:SF31">
    <property type="entry name" value="AB HYDROLASE SUPERFAMILY PROTEIN YCLE"/>
    <property type="match status" value="1"/>
</dbReference>
<keyword evidence="4" id="KW-1185">Reference proteome</keyword>
<dbReference type="RefSeq" id="WP_189609975.1">
    <property type="nucleotide sequence ID" value="NZ_BMXR01000007.1"/>
</dbReference>